<evidence type="ECO:0000313" key="3">
    <source>
        <dbReference type="Proteomes" id="UP000004849"/>
    </source>
</evidence>
<evidence type="ECO:0000313" key="2">
    <source>
        <dbReference type="EMBL" id="EEB23106.1"/>
    </source>
</evidence>
<gene>
    <name evidence="2" type="ORF">BACDOR_04509</name>
</gene>
<feature type="transmembrane region" description="Helical" evidence="1">
    <location>
        <begin position="198"/>
        <end position="222"/>
    </location>
</feature>
<feature type="transmembrane region" description="Helical" evidence="1">
    <location>
        <begin position="90"/>
        <end position="105"/>
    </location>
</feature>
<feature type="transmembrane region" description="Helical" evidence="1">
    <location>
        <begin position="65"/>
        <end position="84"/>
    </location>
</feature>
<dbReference type="Proteomes" id="UP000004849">
    <property type="component" value="Unassembled WGS sequence"/>
</dbReference>
<organism evidence="2 3">
    <name type="scientific">Phocaeicola dorei DSM 17855</name>
    <dbReference type="NCBI Taxonomy" id="483217"/>
    <lineage>
        <taxon>Bacteria</taxon>
        <taxon>Pseudomonadati</taxon>
        <taxon>Bacteroidota</taxon>
        <taxon>Bacteroidia</taxon>
        <taxon>Bacteroidales</taxon>
        <taxon>Bacteroidaceae</taxon>
        <taxon>Phocaeicola</taxon>
    </lineage>
</organism>
<accession>B6W4K9</accession>
<dbReference type="HOGENOM" id="CLU_679083_0_0_10"/>
<feature type="transmembrane region" description="Helical" evidence="1">
    <location>
        <begin position="348"/>
        <end position="365"/>
    </location>
</feature>
<feature type="transmembrane region" description="Helical" evidence="1">
    <location>
        <begin position="25"/>
        <end position="53"/>
    </location>
</feature>
<reference evidence="2 3" key="2">
    <citation type="submission" date="2008-10" db="EMBL/GenBank/DDBJ databases">
        <authorList>
            <person name="Fulton L."/>
            <person name="Clifton S."/>
            <person name="Fulton B."/>
            <person name="Xu J."/>
            <person name="Minx P."/>
            <person name="Pepin K.H."/>
            <person name="Johnson M."/>
            <person name="Thiruvilangam P."/>
            <person name="Bhonagiri V."/>
            <person name="Nash W.E."/>
            <person name="Mardis E.R."/>
            <person name="Wilson R.K."/>
        </authorList>
    </citation>
    <scope>NUCLEOTIDE SEQUENCE [LARGE SCALE GENOMIC DNA]</scope>
    <source>
        <strain evidence="2 3">DSM 17855</strain>
    </source>
</reference>
<reference evidence="2 3" key="1">
    <citation type="submission" date="2008-10" db="EMBL/GenBank/DDBJ databases">
        <title>Draft genome sequence of Bacteroides dorei (DSM 17855).</title>
        <authorList>
            <person name="Sudarsanam P."/>
            <person name="Ley R."/>
            <person name="Guruge J."/>
            <person name="Turnbaugh P.J."/>
            <person name="Mahowald M."/>
            <person name="Liep D."/>
            <person name="Gordon J."/>
        </authorList>
    </citation>
    <scope>NUCLEOTIDE SEQUENCE [LARGE SCALE GENOMIC DNA]</scope>
    <source>
        <strain evidence="2 3">DSM 17855</strain>
    </source>
</reference>
<sequence>MILLHCLVVKKRQMTFFTRDKLLGLFIWLSLISIVAGRYTEPAILMIQTIFIIYQIQKIYVSRRWILIGGLVFSHSSLMILLTGYDMFKFIQQIILLTTMFFCYYQIYHYCHKGVNEWFNKYRDLVYWLSLLGIVQFVIMSMTGKDLFPYTIDGFVTQNSGRLHAILMEPGNFAAISIPATAYVVLSKGYYLKNKKKSLVILTAFILTFTTSSFVTITIILLLKINQLFKCFKYLLVVIVAFGGFWIISNLNVFSEKRFFKDPKVATIELKMKQTLSISKDADPEYFERLNASSYASLTNYWVAFNAPFRMVGTGLGTHAQNYEHLYKSDYYLYGLNKDDAYSMFARLYSEFGIIGLCIYVLFLVKFYNKNNIISLCLLVFFISYLIKGGNYTLYGTAFFHFVYYFLSPWKNLHNQKLSITNQ</sequence>
<name>B6W4K9_9BACT</name>
<protein>
    <recommendedName>
        <fullName evidence="4">O-antigen polymerase</fullName>
    </recommendedName>
</protein>
<feature type="transmembrane region" description="Helical" evidence="1">
    <location>
        <begin position="125"/>
        <end position="143"/>
    </location>
</feature>
<dbReference type="AlphaFoldDB" id="B6W4K9"/>
<keyword evidence="1" id="KW-0812">Transmembrane</keyword>
<keyword evidence="1" id="KW-1133">Transmembrane helix</keyword>
<dbReference type="EMBL" id="ABWZ01000080">
    <property type="protein sequence ID" value="EEB23106.1"/>
    <property type="molecule type" value="Genomic_DNA"/>
</dbReference>
<evidence type="ECO:0000256" key="1">
    <source>
        <dbReference type="SAM" id="Phobius"/>
    </source>
</evidence>
<keyword evidence="1" id="KW-0472">Membrane</keyword>
<feature type="transmembrane region" description="Helical" evidence="1">
    <location>
        <begin position="163"/>
        <end position="186"/>
    </location>
</feature>
<evidence type="ECO:0008006" key="4">
    <source>
        <dbReference type="Google" id="ProtNLM"/>
    </source>
</evidence>
<feature type="transmembrane region" description="Helical" evidence="1">
    <location>
        <begin position="234"/>
        <end position="254"/>
    </location>
</feature>
<proteinExistence type="predicted"/>